<evidence type="ECO:0000313" key="6">
    <source>
        <dbReference type="WBParaSite" id="TCONS_00000887.p1"/>
    </source>
</evidence>
<evidence type="ECO:0000313" key="5">
    <source>
        <dbReference type="WBParaSite" id="SSTP_0000904700.1"/>
    </source>
</evidence>
<name>A0A0K0EHU2_STRER</name>
<dbReference type="AlphaFoldDB" id="A0A0K0EHU2"/>
<dbReference type="SMART" id="SM00498">
    <property type="entry name" value="FH2"/>
    <property type="match status" value="1"/>
</dbReference>
<dbReference type="WBParaSite" id="TCONS_00000887.p1">
    <property type="protein sequence ID" value="TCONS_00000887.p1"/>
    <property type="gene ID" value="XLOC_000849"/>
</dbReference>
<accession>A0A0K0EHU2</accession>
<dbReference type="STRING" id="6248.A0A0K0EHU2"/>
<dbReference type="Pfam" id="PF06346">
    <property type="entry name" value="Drf_FH1"/>
    <property type="match status" value="1"/>
</dbReference>
<evidence type="ECO:0000313" key="4">
    <source>
        <dbReference type="Proteomes" id="UP000035681"/>
    </source>
</evidence>
<dbReference type="InterPro" id="IPR042201">
    <property type="entry name" value="FH2_Formin_sf"/>
</dbReference>
<dbReference type="Pfam" id="PF02181">
    <property type="entry name" value="FH2"/>
    <property type="match status" value="1"/>
</dbReference>
<dbReference type="PROSITE" id="PS51444">
    <property type="entry name" value="FH2"/>
    <property type="match status" value="1"/>
</dbReference>
<dbReference type="InterPro" id="IPR015425">
    <property type="entry name" value="FH2_Formin"/>
</dbReference>
<dbReference type="GO" id="GO:0005884">
    <property type="term" value="C:actin filament"/>
    <property type="evidence" value="ECO:0007669"/>
    <property type="project" value="TreeGrafter"/>
</dbReference>
<feature type="compositionally biased region" description="Basic and acidic residues" evidence="2">
    <location>
        <begin position="72"/>
        <end position="81"/>
    </location>
</feature>
<feature type="coiled-coil region" evidence="1">
    <location>
        <begin position="882"/>
        <end position="926"/>
    </location>
</feature>
<organism evidence="5">
    <name type="scientific">Strongyloides stercoralis</name>
    <name type="common">Threadworm</name>
    <dbReference type="NCBI Taxonomy" id="6248"/>
    <lineage>
        <taxon>Eukaryota</taxon>
        <taxon>Metazoa</taxon>
        <taxon>Ecdysozoa</taxon>
        <taxon>Nematoda</taxon>
        <taxon>Chromadorea</taxon>
        <taxon>Rhabditida</taxon>
        <taxon>Tylenchina</taxon>
        <taxon>Panagrolaimomorpha</taxon>
        <taxon>Strongyloidoidea</taxon>
        <taxon>Strongyloididae</taxon>
        <taxon>Strongyloides</taxon>
    </lineage>
</organism>
<keyword evidence="1" id="KW-0175">Coiled coil</keyword>
<dbReference type="WBParaSite" id="SSTP_0000904700.1">
    <property type="protein sequence ID" value="SSTP_0000904700.1"/>
    <property type="gene ID" value="SSTP_0000904700"/>
</dbReference>
<protein>
    <submittedName>
        <fullName evidence="5 6">FH2 domain-containing protein</fullName>
    </submittedName>
</protein>
<reference evidence="5" key="1">
    <citation type="submission" date="2015-08" db="UniProtKB">
        <authorList>
            <consortium name="WormBaseParasite"/>
        </authorList>
    </citation>
    <scope>IDENTIFICATION</scope>
</reference>
<dbReference type="GO" id="GO:0030041">
    <property type="term" value="P:actin filament polymerization"/>
    <property type="evidence" value="ECO:0007669"/>
    <property type="project" value="TreeGrafter"/>
</dbReference>
<proteinExistence type="predicted"/>
<dbReference type="InterPro" id="IPR011989">
    <property type="entry name" value="ARM-like"/>
</dbReference>
<dbReference type="InterPro" id="IPR051412">
    <property type="entry name" value="Formin_Homology_Diaphanous_sf"/>
</dbReference>
<dbReference type="PANTHER" id="PTHR45691:SF1">
    <property type="entry name" value="FH2 DOMAIN-CONTAINING PROTEIN 1-RELATED"/>
    <property type="match status" value="1"/>
</dbReference>
<feature type="region of interest" description="Disordered" evidence="2">
    <location>
        <begin position="65"/>
        <end position="85"/>
    </location>
</feature>
<dbReference type="SUPFAM" id="SSF48371">
    <property type="entry name" value="ARM repeat"/>
    <property type="match status" value="1"/>
</dbReference>
<feature type="domain" description="FH2" evidence="3">
    <location>
        <begin position="590"/>
        <end position="988"/>
    </location>
</feature>
<dbReference type="Gene3D" id="1.20.58.2220">
    <property type="entry name" value="Formin, FH2 domain"/>
    <property type="match status" value="1"/>
</dbReference>
<dbReference type="SUPFAM" id="SSF101447">
    <property type="entry name" value="Formin homology 2 domain (FH2 domain)"/>
    <property type="match status" value="1"/>
</dbReference>
<evidence type="ECO:0000256" key="2">
    <source>
        <dbReference type="SAM" id="MobiDB-lite"/>
    </source>
</evidence>
<feature type="region of interest" description="Disordered" evidence="2">
    <location>
        <begin position="656"/>
        <end position="676"/>
    </location>
</feature>
<keyword evidence="4" id="KW-1185">Reference proteome</keyword>
<sequence length="1018" mass="113834">MGRNARRRKQIKDKKSSLVEQHLTAIQTKIYQLENEKEKCIQNTSFDTYSNGKLIENFNEKKEQFVGNKNKQSNDGKENTKTKNTNPPVIKIVLKSILELADKNRDLEGKVESLKIINNTLQSISNFLQRQIFRNILLQMGLKDLLPYLSKYNNQEIKDEISKFENQRKIENSIELTRVGKHPLNVFSEAYLSLLDVPDAKNDLMTIIENISKGLLTPNDIKRVYNHLSKQSKDITVQTDVILDEHYYNKSTNLDNNDSDKENGSTILDQKHSFITLKRKNKSLQDTKTNFLQTDSEIVNLVDEKETKKGILQSSCQLCQRCLVDFRDVEVQTELIENKQTTPPPPPLPAGLLSNVKSNMVKPQDVSENDNNLFPLAKTYSEENAPTAQLSSTTNVFSNFVSEAKIPNILSLSESKKAPPPAPPLPKLNVVPPAPPLPGAKIIPAAPPLPGVKVIPPPPPLPNAKTIPPPAPPLPGKRVIPPPAPPLAGGRVIPPPAPPLPGGRVIPPPAPPLPGGKMIPPLAPPLIGTNRGPPLPPPLFKTKNVQLLNSSNVGTTETSQTFVGFSITPPDSTLTNVLSLNALNCSNSRSSVTYSKTKKTNTIQWTAVRNQVIINNKTIWNHFVEPDFPQEQREKLENMFERTKIVPKKVISKSNVLKKSSPNKNEKTGKSNTGGLSEKRALNLGIVLSRFKGMKGFDLVNALEKAQSSTFDIDSIQNLLVHYPTKEEREFFGKIESVEGLNNNEAFVWGVSRKPNLRLKLELIVFEANATNDIQNLKKSGENCLLVCQKLMGNVSVDQFFFKCLQFGNFLNQSTFAAGAQGFTLQSLLQTLQTKGTGTKSSLRMVDLLAEVADDVIFKVLDILPMLKETKTFVLSDFEGVVKKLKNQILAIKKRVEIAENADEIKEEYTELLNQYQNQCDQVESIVIEIKKYELDLQQFFCADNLKLEEILSIFLQAFTLFETAKKIFISKSIRNEKASRLGCNKPLHVIKKTISRTELRKNVDIHSFIDMLNNGHI</sequence>
<dbReference type="PANTHER" id="PTHR45691">
    <property type="entry name" value="PROTEIN DIAPHANOUS"/>
    <property type="match status" value="1"/>
</dbReference>
<dbReference type="InterPro" id="IPR016024">
    <property type="entry name" value="ARM-type_fold"/>
</dbReference>
<evidence type="ECO:0000256" key="1">
    <source>
        <dbReference type="SAM" id="Coils"/>
    </source>
</evidence>
<dbReference type="Gene3D" id="1.25.10.10">
    <property type="entry name" value="Leucine-rich Repeat Variant"/>
    <property type="match status" value="1"/>
</dbReference>
<dbReference type="Proteomes" id="UP000035681">
    <property type="component" value="Unplaced"/>
</dbReference>
<evidence type="ECO:0000259" key="3">
    <source>
        <dbReference type="PROSITE" id="PS51444"/>
    </source>
</evidence>